<dbReference type="Proteomes" id="UP001151532">
    <property type="component" value="Chromosome 13"/>
</dbReference>
<comment type="caution">
    <text evidence="1">The sequence shown here is derived from an EMBL/GenBank/DDBJ whole genome shotgun (WGS) entry which is preliminary data.</text>
</comment>
<reference evidence="1" key="2">
    <citation type="journal article" date="2023" name="Int. J. Mol. Sci.">
        <title>De Novo Assembly and Annotation of 11 Diverse Shrub Willow (Salix) Genomes Reveals Novel Gene Organization in Sex-Linked Regions.</title>
        <authorList>
            <person name="Hyden B."/>
            <person name="Feng K."/>
            <person name="Yates T.B."/>
            <person name="Jawdy S."/>
            <person name="Cereghino C."/>
            <person name="Smart L.B."/>
            <person name="Muchero W."/>
        </authorList>
    </citation>
    <scope>NUCLEOTIDE SEQUENCE</scope>
    <source>
        <tissue evidence="1">Shoot tip</tissue>
    </source>
</reference>
<keyword evidence="2" id="KW-1185">Reference proteome</keyword>
<name>A0A9Q1AAA7_SALPP</name>
<evidence type="ECO:0000313" key="2">
    <source>
        <dbReference type="Proteomes" id="UP001151532"/>
    </source>
</evidence>
<gene>
    <name evidence="1" type="ORF">OIU79_024248</name>
</gene>
<organism evidence="1 2">
    <name type="scientific">Salix purpurea</name>
    <name type="common">Purple osier willow</name>
    <dbReference type="NCBI Taxonomy" id="77065"/>
    <lineage>
        <taxon>Eukaryota</taxon>
        <taxon>Viridiplantae</taxon>
        <taxon>Streptophyta</taxon>
        <taxon>Embryophyta</taxon>
        <taxon>Tracheophyta</taxon>
        <taxon>Spermatophyta</taxon>
        <taxon>Magnoliopsida</taxon>
        <taxon>eudicotyledons</taxon>
        <taxon>Gunneridae</taxon>
        <taxon>Pentapetalae</taxon>
        <taxon>rosids</taxon>
        <taxon>fabids</taxon>
        <taxon>Malpighiales</taxon>
        <taxon>Salicaceae</taxon>
        <taxon>Saliceae</taxon>
        <taxon>Salix</taxon>
    </lineage>
</organism>
<dbReference type="EMBL" id="JAPFFK010000005">
    <property type="protein sequence ID" value="KAJ6763661.1"/>
    <property type="molecule type" value="Genomic_DNA"/>
</dbReference>
<dbReference type="AlphaFoldDB" id="A0A9Q1AAA7"/>
<proteinExistence type="predicted"/>
<reference evidence="1" key="1">
    <citation type="submission" date="2022-11" db="EMBL/GenBank/DDBJ databases">
        <authorList>
            <person name="Hyden B.L."/>
            <person name="Feng K."/>
            <person name="Yates T."/>
            <person name="Jawdy S."/>
            <person name="Smart L.B."/>
            <person name="Muchero W."/>
        </authorList>
    </citation>
    <scope>NUCLEOTIDE SEQUENCE</scope>
    <source>
        <tissue evidence="1">Shoot tip</tissue>
    </source>
</reference>
<accession>A0A9Q1AAA7</accession>
<sequence>MTQYRRNLKVLKTANAASNIQLICQQNKKKYQVFEIKQASI</sequence>
<protein>
    <submittedName>
        <fullName evidence="1">Uncharacterized protein</fullName>
    </submittedName>
</protein>
<evidence type="ECO:0000313" key="1">
    <source>
        <dbReference type="EMBL" id="KAJ6763661.1"/>
    </source>
</evidence>